<dbReference type="Pfam" id="PF08613">
    <property type="entry name" value="Cyclin"/>
    <property type="match status" value="1"/>
</dbReference>
<evidence type="ECO:0000313" key="7">
    <source>
        <dbReference type="Proteomes" id="UP001179952"/>
    </source>
</evidence>
<dbReference type="InterPro" id="IPR036915">
    <property type="entry name" value="Cyclin-like_sf"/>
</dbReference>
<keyword evidence="7" id="KW-1185">Reference proteome</keyword>
<dbReference type="PANTHER" id="PTHR15615">
    <property type="match status" value="1"/>
</dbReference>
<keyword evidence="4" id="KW-0131">Cell cycle</keyword>
<dbReference type="Proteomes" id="UP001179952">
    <property type="component" value="Unassembled WGS sequence"/>
</dbReference>
<dbReference type="GO" id="GO:0019901">
    <property type="term" value="F:protein kinase binding"/>
    <property type="evidence" value="ECO:0007669"/>
    <property type="project" value="UniProtKB-UniRule"/>
</dbReference>
<organism evidence="6 7">
    <name type="scientific">Acorus gramineus</name>
    <name type="common">Dwarf sweet flag</name>
    <dbReference type="NCBI Taxonomy" id="55184"/>
    <lineage>
        <taxon>Eukaryota</taxon>
        <taxon>Viridiplantae</taxon>
        <taxon>Streptophyta</taxon>
        <taxon>Embryophyta</taxon>
        <taxon>Tracheophyta</taxon>
        <taxon>Spermatophyta</taxon>
        <taxon>Magnoliopsida</taxon>
        <taxon>Liliopsida</taxon>
        <taxon>Acoraceae</taxon>
        <taxon>Acorus</taxon>
    </lineage>
</organism>
<evidence type="ECO:0000256" key="5">
    <source>
        <dbReference type="PIRNR" id="PIRNR027110"/>
    </source>
</evidence>
<reference evidence="6" key="2">
    <citation type="submission" date="2023-06" db="EMBL/GenBank/DDBJ databases">
        <authorList>
            <person name="Ma L."/>
            <person name="Liu K.-W."/>
            <person name="Li Z."/>
            <person name="Hsiao Y.-Y."/>
            <person name="Qi Y."/>
            <person name="Fu T."/>
            <person name="Tang G."/>
            <person name="Zhang D."/>
            <person name="Sun W.-H."/>
            <person name="Liu D.-K."/>
            <person name="Li Y."/>
            <person name="Chen G.-Z."/>
            <person name="Liu X.-D."/>
            <person name="Liao X.-Y."/>
            <person name="Jiang Y.-T."/>
            <person name="Yu X."/>
            <person name="Hao Y."/>
            <person name="Huang J."/>
            <person name="Zhao X.-W."/>
            <person name="Ke S."/>
            <person name="Chen Y.-Y."/>
            <person name="Wu W.-L."/>
            <person name="Hsu J.-L."/>
            <person name="Lin Y.-F."/>
            <person name="Huang M.-D."/>
            <person name="Li C.-Y."/>
            <person name="Huang L."/>
            <person name="Wang Z.-W."/>
            <person name="Zhao X."/>
            <person name="Zhong W.-Y."/>
            <person name="Peng D.-H."/>
            <person name="Ahmad S."/>
            <person name="Lan S."/>
            <person name="Zhang J.-S."/>
            <person name="Tsai W.-C."/>
            <person name="Van De Peer Y."/>
            <person name="Liu Z.-J."/>
        </authorList>
    </citation>
    <scope>NUCLEOTIDE SEQUENCE</scope>
    <source>
        <strain evidence="6">SCP</strain>
        <tissue evidence="6">Leaves</tissue>
    </source>
</reference>
<dbReference type="InterPro" id="IPR013922">
    <property type="entry name" value="Cyclin_PHO80-like"/>
</dbReference>
<comment type="similarity">
    <text evidence="1">Belongs to the cyclin family. Cyclin U/P subfamily.</text>
</comment>
<dbReference type="CDD" id="cd20604">
    <property type="entry name" value="CYCLIN_AtCycU-like"/>
    <property type="match status" value="1"/>
</dbReference>
<dbReference type="GO" id="GO:0051301">
    <property type="term" value="P:cell division"/>
    <property type="evidence" value="ECO:0007669"/>
    <property type="project" value="UniProtKB-UniRule"/>
</dbReference>
<protein>
    <recommendedName>
        <fullName evidence="5">Cyclin</fullName>
    </recommendedName>
</protein>
<sequence>MAEEDELLQTTSSETTMMPRVIKFLSSLLQRVAESNDLDRRSEPPPPHQRVSVFQGLTRPAISVQSYLERIFRYANCSPSCYVVAYIYLDRFARRQPQLPIDPFNVHRLLITSVLVAAKFMDDIYYNNAYYAKVGGISTAEMNFLEVDFLFGLSFHLNMTPDTFHSYCAFLQREMVTVEKPLKVTHCLLLLEEEANTHQKQQRQLAV</sequence>
<evidence type="ECO:0000313" key="6">
    <source>
        <dbReference type="EMBL" id="KAK1261459.1"/>
    </source>
</evidence>
<name>A0AAV9AB73_ACOGR</name>
<evidence type="ECO:0000256" key="2">
    <source>
        <dbReference type="ARBA" id="ARBA00022618"/>
    </source>
</evidence>
<evidence type="ECO:0000256" key="4">
    <source>
        <dbReference type="ARBA" id="ARBA00023306"/>
    </source>
</evidence>
<dbReference type="PIRSF" id="PIRSF027110">
    <property type="entry name" value="PREG"/>
    <property type="match status" value="1"/>
</dbReference>
<dbReference type="AlphaFoldDB" id="A0AAV9AB73"/>
<dbReference type="EMBL" id="JAUJYN010000010">
    <property type="protein sequence ID" value="KAK1261459.1"/>
    <property type="molecule type" value="Genomic_DNA"/>
</dbReference>
<gene>
    <name evidence="6" type="ORF">QJS04_geneDACA008670</name>
</gene>
<dbReference type="SUPFAM" id="SSF47954">
    <property type="entry name" value="Cyclin-like"/>
    <property type="match status" value="1"/>
</dbReference>
<evidence type="ECO:0000256" key="3">
    <source>
        <dbReference type="ARBA" id="ARBA00023127"/>
    </source>
</evidence>
<dbReference type="PANTHER" id="PTHR15615:SF91">
    <property type="entry name" value="CYCLIN-P4-1"/>
    <property type="match status" value="1"/>
</dbReference>
<proteinExistence type="inferred from homology"/>
<keyword evidence="2" id="KW-0132">Cell division</keyword>
<reference evidence="6" key="1">
    <citation type="journal article" date="2023" name="Nat. Commun.">
        <title>Diploid and tetraploid genomes of Acorus and the evolution of monocots.</title>
        <authorList>
            <person name="Ma L."/>
            <person name="Liu K.W."/>
            <person name="Li Z."/>
            <person name="Hsiao Y.Y."/>
            <person name="Qi Y."/>
            <person name="Fu T."/>
            <person name="Tang G.D."/>
            <person name="Zhang D."/>
            <person name="Sun W.H."/>
            <person name="Liu D.K."/>
            <person name="Li Y."/>
            <person name="Chen G.Z."/>
            <person name="Liu X.D."/>
            <person name="Liao X.Y."/>
            <person name="Jiang Y.T."/>
            <person name="Yu X."/>
            <person name="Hao Y."/>
            <person name="Huang J."/>
            <person name="Zhao X.W."/>
            <person name="Ke S."/>
            <person name="Chen Y.Y."/>
            <person name="Wu W.L."/>
            <person name="Hsu J.L."/>
            <person name="Lin Y.F."/>
            <person name="Huang M.D."/>
            <person name="Li C.Y."/>
            <person name="Huang L."/>
            <person name="Wang Z.W."/>
            <person name="Zhao X."/>
            <person name="Zhong W.Y."/>
            <person name="Peng D.H."/>
            <person name="Ahmad S."/>
            <person name="Lan S."/>
            <person name="Zhang J.S."/>
            <person name="Tsai W.C."/>
            <person name="Van de Peer Y."/>
            <person name="Liu Z.J."/>
        </authorList>
    </citation>
    <scope>NUCLEOTIDE SEQUENCE</scope>
    <source>
        <strain evidence="6">SCP</strain>
    </source>
</reference>
<comment type="caution">
    <text evidence="6">The sequence shown here is derived from an EMBL/GenBank/DDBJ whole genome shotgun (WGS) entry which is preliminary data.</text>
</comment>
<keyword evidence="3 5" id="KW-0195">Cyclin</keyword>
<dbReference type="InterPro" id="IPR012389">
    <property type="entry name" value="Cyclin_P/U"/>
</dbReference>
<accession>A0AAV9AB73</accession>
<dbReference type="Gene3D" id="1.10.472.10">
    <property type="entry name" value="Cyclin-like"/>
    <property type="match status" value="1"/>
</dbReference>
<evidence type="ECO:0000256" key="1">
    <source>
        <dbReference type="ARBA" id="ARBA00007215"/>
    </source>
</evidence>